<evidence type="ECO:0000313" key="3">
    <source>
        <dbReference type="Proteomes" id="UP000691718"/>
    </source>
</evidence>
<feature type="compositionally biased region" description="Polar residues" evidence="1">
    <location>
        <begin position="1"/>
        <end position="19"/>
    </location>
</feature>
<dbReference type="AlphaFoldDB" id="A0A8S3WUK8"/>
<sequence>MSFSPKVQIAKNVSYQQDRSASEESRPYVDPAYPASDNITRRVRSTPHLYPAWKTLLHNVRHENERRAPDWRKAFKK</sequence>
<name>A0A8S3WUK8_PARAO</name>
<comment type="caution">
    <text evidence="2">The sequence shown here is derived from an EMBL/GenBank/DDBJ whole genome shotgun (WGS) entry which is preliminary data.</text>
</comment>
<gene>
    <name evidence="2" type="ORF">PAPOLLO_LOCUS10692</name>
</gene>
<keyword evidence="3" id="KW-1185">Reference proteome</keyword>
<evidence type="ECO:0000256" key="1">
    <source>
        <dbReference type="SAM" id="MobiDB-lite"/>
    </source>
</evidence>
<evidence type="ECO:0000313" key="2">
    <source>
        <dbReference type="EMBL" id="CAG4983711.1"/>
    </source>
</evidence>
<dbReference type="Proteomes" id="UP000691718">
    <property type="component" value="Unassembled WGS sequence"/>
</dbReference>
<reference evidence="2" key="1">
    <citation type="submission" date="2021-04" db="EMBL/GenBank/DDBJ databases">
        <authorList>
            <person name="Tunstrom K."/>
        </authorList>
    </citation>
    <scope>NUCLEOTIDE SEQUENCE</scope>
</reference>
<organism evidence="2 3">
    <name type="scientific">Parnassius apollo</name>
    <name type="common">Apollo butterfly</name>
    <name type="synonym">Papilio apollo</name>
    <dbReference type="NCBI Taxonomy" id="110799"/>
    <lineage>
        <taxon>Eukaryota</taxon>
        <taxon>Metazoa</taxon>
        <taxon>Ecdysozoa</taxon>
        <taxon>Arthropoda</taxon>
        <taxon>Hexapoda</taxon>
        <taxon>Insecta</taxon>
        <taxon>Pterygota</taxon>
        <taxon>Neoptera</taxon>
        <taxon>Endopterygota</taxon>
        <taxon>Lepidoptera</taxon>
        <taxon>Glossata</taxon>
        <taxon>Ditrysia</taxon>
        <taxon>Papilionoidea</taxon>
        <taxon>Papilionidae</taxon>
        <taxon>Parnassiinae</taxon>
        <taxon>Parnassini</taxon>
        <taxon>Parnassius</taxon>
        <taxon>Parnassius</taxon>
    </lineage>
</organism>
<feature type="region of interest" description="Disordered" evidence="1">
    <location>
        <begin position="1"/>
        <end position="33"/>
    </location>
</feature>
<dbReference type="EMBL" id="CAJQZP010000769">
    <property type="protein sequence ID" value="CAG4983711.1"/>
    <property type="molecule type" value="Genomic_DNA"/>
</dbReference>
<protein>
    <submittedName>
        <fullName evidence="2">(apollo) hypothetical protein</fullName>
    </submittedName>
</protein>
<proteinExistence type="predicted"/>
<accession>A0A8S3WUK8</accession>